<reference evidence="1" key="1">
    <citation type="submission" date="2020-01" db="EMBL/GenBank/DDBJ databases">
        <title>Patterns of diversity and host range of bacteriophage communities associated with bean-nodulatin bacteria.</title>
        <authorList>
            <person name="Vann Cauwenberghe J."/>
            <person name="Santamaria R.I."/>
            <person name="Bustos P."/>
            <person name="Juarez S."/>
            <person name="Gonzalez V."/>
        </authorList>
    </citation>
    <scope>NUCLEOTIDE SEQUENCE</scope>
</reference>
<gene>
    <name evidence="1" type="ORF">EVB68_023</name>
</gene>
<sequence>MPMHMNEWRRSLTQITGKTAEQVLEQFYKQIYVWICRGTPQHKIFDTEYGICANLLEYMPDSMVSKTRRLLRDQFIEAGLDDICPFNQGDYDIYKKERDAGLLYRNPLRLKWIEDHAT</sequence>
<evidence type="ECO:0000313" key="2">
    <source>
        <dbReference type="Proteomes" id="UP000656384"/>
    </source>
</evidence>
<protein>
    <submittedName>
        <fullName evidence="1">Uncharacterized protein</fullName>
    </submittedName>
</protein>
<name>A0A7S5USB3_9CAUD</name>
<accession>A0A7S5USB3</accession>
<evidence type="ECO:0000313" key="1">
    <source>
        <dbReference type="EMBL" id="QIG68760.1"/>
    </source>
</evidence>
<dbReference type="Proteomes" id="UP000656384">
    <property type="component" value="Segment"/>
</dbReference>
<organism evidence="1 2">
    <name type="scientific">Rhizobium phage RHph_Y2_6</name>
    <dbReference type="NCBI Taxonomy" id="2509576"/>
    <lineage>
        <taxon>Viruses</taxon>
        <taxon>Duplodnaviria</taxon>
        <taxon>Heunggongvirae</taxon>
        <taxon>Uroviricota</taxon>
        <taxon>Caudoviricetes</taxon>
        <taxon>Schitoviridae</taxon>
        <taxon>Demetervirinae</taxon>
        <taxon>Acanvirus</taxon>
        <taxon>Acanvirus Y26</taxon>
    </lineage>
</organism>
<keyword evidence="2" id="KW-1185">Reference proteome</keyword>
<dbReference type="EMBL" id="MN988497">
    <property type="protein sequence ID" value="QIG68760.1"/>
    <property type="molecule type" value="Genomic_DNA"/>
</dbReference>
<proteinExistence type="predicted"/>